<protein>
    <submittedName>
        <fullName evidence="1">Uncharacterized protein</fullName>
    </submittedName>
</protein>
<dbReference type="Proteomes" id="UP001623553">
    <property type="component" value="Unassembled WGS sequence"/>
</dbReference>
<evidence type="ECO:0000313" key="1">
    <source>
        <dbReference type="EMBL" id="MFL0299260.1"/>
    </source>
</evidence>
<name>A0ABW8U2N9_9BACT</name>
<accession>A0ABW8U2N9</accession>
<dbReference type="RefSeq" id="WP_406800970.1">
    <property type="nucleotide sequence ID" value="NZ_JBEWZF010000003.1"/>
</dbReference>
<sequence length="176" mass="20302">MQRIINFIHNLSTEGVDVIVITENPEDFENTNGISVVGDWNDSWKLVDEKVGENRRILHLDNPSDSLQELNGVETYVQAGILGDNLLWFSSIEDKLPRQKAHEVFNQLKHLVVILNGKDFYTSLETLKSKLPDYKNQDFIVGPLSNKQDSDELFYYRPQALTLIIEWPRMVDREGV</sequence>
<proteinExistence type="predicted"/>
<comment type="caution">
    <text evidence="1">The sequence shown here is derived from an EMBL/GenBank/DDBJ whole genome shotgun (WGS) entry which is preliminary data.</text>
</comment>
<keyword evidence="2" id="KW-1185">Reference proteome</keyword>
<evidence type="ECO:0000313" key="2">
    <source>
        <dbReference type="Proteomes" id="UP001623553"/>
    </source>
</evidence>
<organism evidence="1 2">
    <name type="scientific">Aquirufa novilacunae</name>
    <dbReference type="NCBI Taxonomy" id="3139305"/>
    <lineage>
        <taxon>Bacteria</taxon>
        <taxon>Pseudomonadati</taxon>
        <taxon>Bacteroidota</taxon>
        <taxon>Cytophagia</taxon>
        <taxon>Cytophagales</taxon>
        <taxon>Flectobacillaceae</taxon>
        <taxon>Aquirufa</taxon>
    </lineage>
</organism>
<dbReference type="EMBL" id="JBEWZF010000003">
    <property type="protein sequence ID" value="MFL0299260.1"/>
    <property type="molecule type" value="Genomic_DNA"/>
</dbReference>
<reference evidence="1 2" key="1">
    <citation type="submission" date="2024-07" db="EMBL/GenBank/DDBJ databases">
        <authorList>
            <person name="Pitt A."/>
            <person name="Hahn M.W."/>
        </authorList>
    </citation>
    <scope>NUCLEOTIDE SEQUENCE [LARGE SCALE GENOMIC DNA]</scope>
    <source>
        <strain evidence="1 2">2-BAHN-186B</strain>
    </source>
</reference>
<gene>
    <name evidence="1" type="ORF">AAE961_10290</name>
</gene>